<dbReference type="FunFam" id="3.20.20.100:FF:000002">
    <property type="entry name" value="2,5-diketo-D-gluconic acid reductase A"/>
    <property type="match status" value="1"/>
</dbReference>
<dbReference type="GO" id="GO:0016616">
    <property type="term" value="F:oxidoreductase activity, acting on the CH-OH group of donors, NAD or NADP as acceptor"/>
    <property type="evidence" value="ECO:0007669"/>
    <property type="project" value="UniProtKB-ARBA"/>
</dbReference>
<dbReference type="InterPro" id="IPR036812">
    <property type="entry name" value="NAD(P)_OxRdtase_dom_sf"/>
</dbReference>
<dbReference type="AlphaFoldDB" id="A0A9P7B9P2"/>
<feature type="domain" description="NADP-dependent oxidoreductase" evidence="5">
    <location>
        <begin position="54"/>
        <end position="231"/>
    </location>
</feature>
<dbReference type="InterPro" id="IPR020471">
    <property type="entry name" value="AKR"/>
</dbReference>
<dbReference type="CDD" id="cd19071">
    <property type="entry name" value="AKR_AKR1-5-like"/>
    <property type="match status" value="1"/>
</dbReference>
<comment type="caution">
    <text evidence="6">The sequence shown here is derived from an EMBL/GenBank/DDBJ whole genome shotgun (WGS) entry which is preliminary data.</text>
</comment>
<proteinExistence type="predicted"/>
<organism evidence="6 7">
    <name type="scientific">Maudiozyma exigua</name>
    <name type="common">Yeast</name>
    <name type="synonym">Kazachstania exigua</name>
    <dbReference type="NCBI Taxonomy" id="34358"/>
    <lineage>
        <taxon>Eukaryota</taxon>
        <taxon>Fungi</taxon>
        <taxon>Dikarya</taxon>
        <taxon>Ascomycota</taxon>
        <taxon>Saccharomycotina</taxon>
        <taxon>Saccharomycetes</taxon>
        <taxon>Saccharomycetales</taxon>
        <taxon>Saccharomycetaceae</taxon>
        <taxon>Maudiozyma</taxon>
    </lineage>
</organism>
<evidence type="ECO:0000256" key="4">
    <source>
        <dbReference type="PIRSR" id="PIRSR000097-3"/>
    </source>
</evidence>
<dbReference type="PANTHER" id="PTHR43827">
    <property type="entry name" value="2,5-DIKETO-D-GLUCONIC ACID REDUCTASE"/>
    <property type="match status" value="1"/>
</dbReference>
<evidence type="ECO:0000256" key="1">
    <source>
        <dbReference type="ARBA" id="ARBA00023002"/>
    </source>
</evidence>
<dbReference type="OrthoDB" id="416253at2759"/>
<dbReference type="PROSITE" id="PS00062">
    <property type="entry name" value="ALDOKETO_REDUCTASE_2"/>
    <property type="match status" value="1"/>
</dbReference>
<protein>
    <recommendedName>
        <fullName evidence="5">NADP-dependent oxidoreductase domain-containing protein</fullName>
    </recommendedName>
</protein>
<dbReference type="PRINTS" id="PR00069">
    <property type="entry name" value="ALDKETRDTASE"/>
</dbReference>
<dbReference type="Pfam" id="PF00248">
    <property type="entry name" value="Aldo_ket_red"/>
    <property type="match status" value="2"/>
</dbReference>
<dbReference type="PIRSF" id="PIRSF000097">
    <property type="entry name" value="AKR"/>
    <property type="match status" value="1"/>
</dbReference>
<evidence type="ECO:0000313" key="6">
    <source>
        <dbReference type="EMBL" id="KAG0668393.1"/>
    </source>
</evidence>
<dbReference type="Gene3D" id="3.20.20.100">
    <property type="entry name" value="NADP-dependent oxidoreductase domain"/>
    <property type="match status" value="1"/>
</dbReference>
<accession>A0A9P7B9P2</accession>
<feature type="active site" description="Proton donor" evidence="2">
    <location>
        <position position="80"/>
    </location>
</feature>
<evidence type="ECO:0000256" key="3">
    <source>
        <dbReference type="PIRSR" id="PIRSR000097-2"/>
    </source>
</evidence>
<dbReference type="InterPro" id="IPR018170">
    <property type="entry name" value="Aldo/ket_reductase_CS"/>
</dbReference>
<dbReference type="PANTHER" id="PTHR43827:SF13">
    <property type="entry name" value="ALDO_KETO REDUCTASE FAMILY PROTEIN"/>
    <property type="match status" value="1"/>
</dbReference>
<reference evidence="6 7" key="1">
    <citation type="submission" date="2020-11" db="EMBL/GenBank/DDBJ databases">
        <title>Kefir isolates.</title>
        <authorList>
            <person name="Marcisauskas S."/>
            <person name="Kim Y."/>
            <person name="Blasche S."/>
        </authorList>
    </citation>
    <scope>NUCLEOTIDE SEQUENCE [LARGE SCALE GENOMIC DNA]</scope>
    <source>
        <strain evidence="6 7">OG2</strain>
    </source>
</reference>
<gene>
    <name evidence="6" type="ORF">C6P45_004679</name>
</gene>
<feature type="binding site" evidence="3">
    <location>
        <position position="144"/>
    </location>
    <ligand>
        <name>substrate</name>
    </ligand>
</feature>
<dbReference type="InterPro" id="IPR023210">
    <property type="entry name" value="NADP_OxRdtase_dom"/>
</dbReference>
<dbReference type="PROSITE" id="PS00798">
    <property type="entry name" value="ALDOKETO_REDUCTASE_1"/>
    <property type="match status" value="1"/>
</dbReference>
<sequence length="311" mass="35407">MGTRVKEEEERIDIQARDIILIIATQQAKMSIPKEYTLSSGYTVPSVALGCYNIPQDDTAEIVEAALERGYRHFDTAVLYENEKEVGDGIQNWLIKNPQRSRQEIFYTTKLWNSQFGYDNAKLAIQECLNAVKSLGYIDLLLMHSPIGGKQIQLDTWKAMQEAVDQGIVKNIGVSNFGERHIEDLLNWDGLRYKPVVNQIEISPWCMREQLANFCKQKGIFVEAYAPLTHGYKINDLGLLKISSETGKNTGQILIRWSLQHGYIPLPKTETISRLTGNLDVYDFELTNDQMADIDHPEAYEPTDWECTTAP</sequence>
<dbReference type="EMBL" id="PUHR01000068">
    <property type="protein sequence ID" value="KAG0668393.1"/>
    <property type="molecule type" value="Genomic_DNA"/>
</dbReference>
<feature type="domain" description="NADP-dependent oxidoreductase" evidence="5">
    <location>
        <begin position="240"/>
        <end position="295"/>
    </location>
</feature>
<keyword evidence="7" id="KW-1185">Reference proteome</keyword>
<keyword evidence="1" id="KW-0560">Oxidoreductase</keyword>
<evidence type="ECO:0000256" key="2">
    <source>
        <dbReference type="PIRSR" id="PIRSR000097-1"/>
    </source>
</evidence>
<dbReference type="Proteomes" id="UP000750334">
    <property type="component" value="Unassembled WGS sequence"/>
</dbReference>
<evidence type="ECO:0000259" key="5">
    <source>
        <dbReference type="Pfam" id="PF00248"/>
    </source>
</evidence>
<feature type="site" description="Lowers pKa of active site Tyr" evidence="4">
    <location>
        <position position="110"/>
    </location>
</feature>
<evidence type="ECO:0000313" key="7">
    <source>
        <dbReference type="Proteomes" id="UP000750334"/>
    </source>
</evidence>
<dbReference type="SUPFAM" id="SSF51430">
    <property type="entry name" value="NAD(P)-linked oxidoreductase"/>
    <property type="match status" value="1"/>
</dbReference>
<name>A0A9P7B9P2_MAUEX</name>